<reference evidence="2" key="1">
    <citation type="journal article" date="2019" name="BMC Genomics">
        <title>A new reference genome for Sorghum bicolor reveals high levels of sequence similarity between sweet and grain genotypes: implications for the genetics of sugar metabolism.</title>
        <authorList>
            <person name="Cooper E.A."/>
            <person name="Brenton Z.W."/>
            <person name="Flinn B.S."/>
            <person name="Jenkins J."/>
            <person name="Shu S."/>
            <person name="Flowers D."/>
            <person name="Luo F."/>
            <person name="Wang Y."/>
            <person name="Xia P."/>
            <person name="Barry K."/>
            <person name="Daum C."/>
            <person name="Lipzen A."/>
            <person name="Yoshinaga Y."/>
            <person name="Schmutz J."/>
            <person name="Saski C."/>
            <person name="Vermerris W."/>
            <person name="Kresovich S."/>
        </authorList>
    </citation>
    <scope>NUCLEOTIDE SEQUENCE</scope>
</reference>
<evidence type="ECO:0000313" key="2">
    <source>
        <dbReference type="EMBL" id="KAG0533263.1"/>
    </source>
</evidence>
<gene>
    <name evidence="2" type="ORF">BDA96_04G177900</name>
</gene>
<reference evidence="2" key="2">
    <citation type="submission" date="2020-10" db="EMBL/GenBank/DDBJ databases">
        <authorList>
            <person name="Cooper E.A."/>
            <person name="Brenton Z.W."/>
            <person name="Flinn B.S."/>
            <person name="Jenkins J."/>
            <person name="Shu S."/>
            <person name="Flowers D."/>
            <person name="Luo F."/>
            <person name="Wang Y."/>
            <person name="Xia P."/>
            <person name="Barry K."/>
            <person name="Daum C."/>
            <person name="Lipzen A."/>
            <person name="Yoshinaga Y."/>
            <person name="Schmutz J."/>
            <person name="Saski C."/>
            <person name="Vermerris W."/>
            <person name="Kresovich S."/>
        </authorList>
    </citation>
    <scope>NUCLEOTIDE SEQUENCE</scope>
</reference>
<proteinExistence type="predicted"/>
<comment type="caution">
    <text evidence="2">The sequence shown here is derived from an EMBL/GenBank/DDBJ whole genome shotgun (WGS) entry which is preliminary data.</text>
</comment>
<accession>A0A921UIC6</accession>
<organism evidence="2 3">
    <name type="scientific">Sorghum bicolor</name>
    <name type="common">Sorghum</name>
    <name type="synonym">Sorghum vulgare</name>
    <dbReference type="NCBI Taxonomy" id="4558"/>
    <lineage>
        <taxon>Eukaryota</taxon>
        <taxon>Viridiplantae</taxon>
        <taxon>Streptophyta</taxon>
        <taxon>Embryophyta</taxon>
        <taxon>Tracheophyta</taxon>
        <taxon>Spermatophyta</taxon>
        <taxon>Magnoliopsida</taxon>
        <taxon>Liliopsida</taxon>
        <taxon>Poales</taxon>
        <taxon>Poaceae</taxon>
        <taxon>PACMAD clade</taxon>
        <taxon>Panicoideae</taxon>
        <taxon>Andropogonodae</taxon>
        <taxon>Andropogoneae</taxon>
        <taxon>Sorghinae</taxon>
        <taxon>Sorghum</taxon>
    </lineage>
</organism>
<sequence>MAKMILLLIILVATITAAVEAAPSPAVPVPQQSSAEADKKINEVNLTLKKVFDDVIATAPPAKKQEAIDATTKQLQVAERALAKAKAGGDEKVAKLAMSYELSARIVTETPPAMKLERMEELFNAMAAPNHKTECHPNAEADKPFCETVSKLQKAFKEVRSAVAQGKKEETIDDVFLVNQEFAPTIRAINKAYADGDEKEIAAVLATYDKCADAILAAPLAEKFKVMKESIAAASRAPGKQAP</sequence>
<name>A0A921UIC6_SORBI</name>
<dbReference type="KEGG" id="sbi:8058648"/>
<protein>
    <submittedName>
        <fullName evidence="2">Uncharacterized protein</fullName>
    </submittedName>
</protein>
<evidence type="ECO:0000256" key="1">
    <source>
        <dbReference type="SAM" id="SignalP"/>
    </source>
</evidence>
<evidence type="ECO:0000313" key="3">
    <source>
        <dbReference type="Proteomes" id="UP000807115"/>
    </source>
</evidence>
<keyword evidence="1" id="KW-0732">Signal</keyword>
<dbReference type="OMA" id="NIDKAYC"/>
<dbReference type="OrthoDB" id="678986at2759"/>
<dbReference type="AlphaFoldDB" id="A0A921UIC6"/>
<dbReference type="Gramene" id="EES05184">
    <property type="protein sequence ID" value="EES05184"/>
    <property type="gene ID" value="SORBI_3004G166100"/>
</dbReference>
<dbReference type="EMBL" id="CM027683">
    <property type="protein sequence ID" value="KAG0533263.1"/>
    <property type="molecule type" value="Genomic_DNA"/>
</dbReference>
<dbReference type="Proteomes" id="UP000807115">
    <property type="component" value="Chromosome 4"/>
</dbReference>
<feature type="signal peptide" evidence="1">
    <location>
        <begin position="1"/>
        <end position="21"/>
    </location>
</feature>
<feature type="chain" id="PRO_5037426706" evidence="1">
    <location>
        <begin position="22"/>
        <end position="243"/>
    </location>
</feature>